<dbReference type="CDD" id="cd06558">
    <property type="entry name" value="crotonase-like"/>
    <property type="match status" value="1"/>
</dbReference>
<dbReference type="PANTHER" id="PTHR42964">
    <property type="entry name" value="ENOYL-COA HYDRATASE"/>
    <property type="match status" value="1"/>
</dbReference>
<dbReference type="AlphaFoldDB" id="A0AAP8MBS2"/>
<accession>A0AAP8MBS2</accession>
<protein>
    <submittedName>
        <fullName evidence="3">Gamma-carboxygeranoyl-CoA hydratase</fullName>
    </submittedName>
</protein>
<evidence type="ECO:0000256" key="1">
    <source>
        <dbReference type="ARBA" id="ARBA00005254"/>
    </source>
</evidence>
<name>A0AAP8MBS2_9GAMM</name>
<dbReference type="FunFam" id="3.90.226.10:FF:000066">
    <property type="entry name" value="Enoyl-CoA hydratase"/>
    <property type="match status" value="1"/>
</dbReference>
<gene>
    <name evidence="3" type="ORF">C0029_16975</name>
</gene>
<organism evidence="3 4">
    <name type="scientific">Halioglobus japonicus</name>
    <dbReference type="NCBI Taxonomy" id="930805"/>
    <lineage>
        <taxon>Bacteria</taxon>
        <taxon>Pseudomonadati</taxon>
        <taxon>Pseudomonadota</taxon>
        <taxon>Gammaproteobacteria</taxon>
        <taxon>Cellvibrionales</taxon>
        <taxon>Halieaceae</taxon>
        <taxon>Halioglobus</taxon>
    </lineage>
</organism>
<dbReference type="InterPro" id="IPR029045">
    <property type="entry name" value="ClpP/crotonase-like_dom_sf"/>
</dbReference>
<keyword evidence="4" id="KW-1185">Reference proteome</keyword>
<dbReference type="EMBL" id="PKUR01000005">
    <property type="protein sequence ID" value="PLW84880.1"/>
    <property type="molecule type" value="Genomic_DNA"/>
</dbReference>
<dbReference type="Pfam" id="PF00378">
    <property type="entry name" value="ECH_1"/>
    <property type="match status" value="1"/>
</dbReference>
<comment type="similarity">
    <text evidence="1 2">Belongs to the enoyl-CoA hydratase/isomerase family.</text>
</comment>
<dbReference type="GO" id="GO:0008300">
    <property type="term" value="P:isoprenoid catabolic process"/>
    <property type="evidence" value="ECO:0007669"/>
    <property type="project" value="TreeGrafter"/>
</dbReference>
<evidence type="ECO:0000256" key="2">
    <source>
        <dbReference type="RuleBase" id="RU003707"/>
    </source>
</evidence>
<dbReference type="Gene3D" id="3.90.226.10">
    <property type="entry name" value="2-enoyl-CoA Hydratase, Chain A, domain 1"/>
    <property type="match status" value="1"/>
</dbReference>
<dbReference type="InterPro" id="IPR051683">
    <property type="entry name" value="Enoyl-CoA_Hydratase/Isomerase"/>
</dbReference>
<dbReference type="InterPro" id="IPR014748">
    <property type="entry name" value="Enoyl-CoA_hydra_C"/>
</dbReference>
<sequence>MDTVSTTIDERGVATVTLNRPDKHNAFDDVVIAELRAAFDALAANDTVRVVVLASEGKSFSAGADLGWMKRMAAYDYSDNLADARLLADMLKALYDMPQPTIARVQGAAFGGAVGLVSCCDMAVASERASFSLSEAKIGLIPATISPYVIKAIGERAARRYFTTAERFQAAQALHLGLISELASDNELDNVLNSLISALLQNGPLAVREAKKLVHDVAGQPITPAFVEGTCEAIARIRISEEGQEGLGAFLNKRQPRWIAGE</sequence>
<evidence type="ECO:0000313" key="4">
    <source>
        <dbReference type="Proteomes" id="UP000235162"/>
    </source>
</evidence>
<dbReference type="Gene3D" id="1.10.12.10">
    <property type="entry name" value="Lyase 2-enoyl-coa Hydratase, Chain A, domain 2"/>
    <property type="match status" value="1"/>
</dbReference>
<dbReference type="Proteomes" id="UP000235162">
    <property type="component" value="Unassembled WGS sequence"/>
</dbReference>
<comment type="caution">
    <text evidence="3">The sequence shown here is derived from an EMBL/GenBank/DDBJ whole genome shotgun (WGS) entry which is preliminary data.</text>
</comment>
<dbReference type="RefSeq" id="WP_102106463.1">
    <property type="nucleotide sequence ID" value="NZ_BMYL01000006.1"/>
</dbReference>
<dbReference type="SUPFAM" id="SSF52096">
    <property type="entry name" value="ClpP/crotonase"/>
    <property type="match status" value="1"/>
</dbReference>
<evidence type="ECO:0000313" key="3">
    <source>
        <dbReference type="EMBL" id="PLW84880.1"/>
    </source>
</evidence>
<dbReference type="GO" id="GO:0003824">
    <property type="term" value="F:catalytic activity"/>
    <property type="evidence" value="ECO:0007669"/>
    <property type="project" value="InterPro"/>
</dbReference>
<dbReference type="PROSITE" id="PS00166">
    <property type="entry name" value="ENOYL_COA_HYDRATASE"/>
    <property type="match status" value="1"/>
</dbReference>
<proteinExistence type="inferred from homology"/>
<dbReference type="InterPro" id="IPR018376">
    <property type="entry name" value="Enoyl-CoA_hyd/isom_CS"/>
</dbReference>
<dbReference type="InterPro" id="IPR001753">
    <property type="entry name" value="Enoyl-CoA_hydra/iso"/>
</dbReference>
<reference evidence="3 4" key="1">
    <citation type="submission" date="2018-01" db="EMBL/GenBank/DDBJ databases">
        <title>The draft genome sequence of Halioglobus japonicus S1-36.</title>
        <authorList>
            <person name="Du Z.-J."/>
            <person name="Shi M.-J."/>
        </authorList>
    </citation>
    <scope>NUCLEOTIDE SEQUENCE [LARGE SCALE GENOMIC DNA]</scope>
    <source>
        <strain evidence="3 4">S1-36</strain>
    </source>
</reference>
<dbReference type="PANTHER" id="PTHR42964:SF1">
    <property type="entry name" value="POLYKETIDE BIOSYNTHESIS ENOYL-COA HYDRATASE PKSH-RELATED"/>
    <property type="match status" value="1"/>
</dbReference>